<gene>
    <name evidence="2" type="ORF">GCM10022242_20020</name>
</gene>
<proteinExistence type="predicted"/>
<sequence length="101" mass="10544">MKPAASAEGVDVSRGIPMAAVPRATVTPRMRKRMRMSASLAGEGGMAAKLKGTREPLFVERLGVLKPSADAPCNSKRPMEGDRCTPGRQHLSSGPGSATVV</sequence>
<evidence type="ECO:0000313" key="3">
    <source>
        <dbReference type="Proteomes" id="UP001501821"/>
    </source>
</evidence>
<organism evidence="2 3">
    <name type="scientific">Nocardioides panacisoli</name>
    <dbReference type="NCBI Taxonomy" id="627624"/>
    <lineage>
        <taxon>Bacteria</taxon>
        <taxon>Bacillati</taxon>
        <taxon>Actinomycetota</taxon>
        <taxon>Actinomycetes</taxon>
        <taxon>Propionibacteriales</taxon>
        <taxon>Nocardioidaceae</taxon>
        <taxon>Nocardioides</taxon>
    </lineage>
</organism>
<name>A0ABP7IGT5_9ACTN</name>
<comment type="caution">
    <text evidence="2">The sequence shown here is derived from an EMBL/GenBank/DDBJ whole genome shotgun (WGS) entry which is preliminary data.</text>
</comment>
<dbReference type="Proteomes" id="UP001501821">
    <property type="component" value="Unassembled WGS sequence"/>
</dbReference>
<evidence type="ECO:0000313" key="2">
    <source>
        <dbReference type="EMBL" id="GAA3818115.1"/>
    </source>
</evidence>
<keyword evidence="3" id="KW-1185">Reference proteome</keyword>
<protein>
    <submittedName>
        <fullName evidence="2">Uncharacterized protein</fullName>
    </submittedName>
</protein>
<evidence type="ECO:0000256" key="1">
    <source>
        <dbReference type="SAM" id="MobiDB-lite"/>
    </source>
</evidence>
<dbReference type="EMBL" id="BAABAH010000005">
    <property type="protein sequence ID" value="GAA3818115.1"/>
    <property type="molecule type" value="Genomic_DNA"/>
</dbReference>
<feature type="region of interest" description="Disordered" evidence="1">
    <location>
        <begin position="69"/>
        <end position="101"/>
    </location>
</feature>
<reference evidence="3" key="1">
    <citation type="journal article" date="2019" name="Int. J. Syst. Evol. Microbiol.">
        <title>The Global Catalogue of Microorganisms (GCM) 10K type strain sequencing project: providing services to taxonomists for standard genome sequencing and annotation.</title>
        <authorList>
            <consortium name="The Broad Institute Genomics Platform"/>
            <consortium name="The Broad Institute Genome Sequencing Center for Infectious Disease"/>
            <person name="Wu L."/>
            <person name="Ma J."/>
        </authorList>
    </citation>
    <scope>NUCLEOTIDE SEQUENCE [LARGE SCALE GENOMIC DNA]</scope>
    <source>
        <strain evidence="3">JCM 16953</strain>
    </source>
</reference>
<feature type="compositionally biased region" description="Polar residues" evidence="1">
    <location>
        <begin position="90"/>
        <end position="101"/>
    </location>
</feature>
<accession>A0ABP7IGT5</accession>